<dbReference type="VEuPathDB" id="VectorBase:ISCP_036609"/>
<dbReference type="EMBL" id="DS685053">
    <property type="protein sequence ID" value="EEC04375.1"/>
    <property type="molecule type" value="Genomic_DNA"/>
</dbReference>
<dbReference type="HOGENOM" id="CLU_1995099_0_0_1"/>
<protein>
    <recommendedName>
        <fullName evidence="5">Secreted protein</fullName>
    </recommendedName>
</protein>
<sequence>MSGGQVTSPMSTTLVLVLLAAVAAVVGFPQGGPAESCDSMLPRHVYTQPKPAHESPYTFVASASRYSFQNVDGIQAESLLIGHAKQTSFISSNIPVCGGKEKPTTGIQYAWDTVTFSDDAQSCRT</sequence>
<evidence type="ECO:0000313" key="4">
    <source>
        <dbReference type="Proteomes" id="UP000001555"/>
    </source>
</evidence>
<evidence type="ECO:0000313" key="3">
    <source>
        <dbReference type="EnsemblMetazoa" id="ISCW017228-PA"/>
    </source>
</evidence>
<feature type="chain" id="PRO_5014567971" description="Secreted protein" evidence="1">
    <location>
        <begin position="28"/>
        <end position="125"/>
    </location>
</feature>
<dbReference type="OrthoDB" id="6418377at2759"/>
<gene>
    <name evidence="2" type="ORF">IscW_ISCW017228</name>
</gene>
<dbReference type="PaxDb" id="6945-B7PCQ3"/>
<reference evidence="2 4" key="1">
    <citation type="submission" date="2008-03" db="EMBL/GenBank/DDBJ databases">
        <title>Annotation of Ixodes scapularis.</title>
        <authorList>
            <consortium name="Ixodes scapularis Genome Project Consortium"/>
            <person name="Caler E."/>
            <person name="Hannick L.I."/>
            <person name="Bidwell S."/>
            <person name="Joardar V."/>
            <person name="Thiagarajan M."/>
            <person name="Amedeo P."/>
            <person name="Galinsky K.J."/>
            <person name="Schobel S."/>
            <person name="Inman J."/>
            <person name="Hostetler J."/>
            <person name="Miller J."/>
            <person name="Hammond M."/>
            <person name="Megy K."/>
            <person name="Lawson D."/>
            <person name="Kodira C."/>
            <person name="Sutton G."/>
            <person name="Meyer J."/>
            <person name="Hill C.A."/>
            <person name="Birren B."/>
            <person name="Nene V."/>
            <person name="Collins F."/>
            <person name="Alarcon-Chaidez F."/>
            <person name="Wikel S."/>
            <person name="Strausberg R."/>
        </authorList>
    </citation>
    <scope>NUCLEOTIDE SEQUENCE [LARGE SCALE GENOMIC DNA]</scope>
    <source>
        <strain evidence="4">Wikel</strain>
        <strain evidence="2">Wikel colony</strain>
    </source>
</reference>
<evidence type="ECO:0000256" key="1">
    <source>
        <dbReference type="SAM" id="SignalP"/>
    </source>
</evidence>
<organism>
    <name type="scientific">Ixodes scapularis</name>
    <name type="common">Black-legged tick</name>
    <name type="synonym">Deer tick</name>
    <dbReference type="NCBI Taxonomy" id="6945"/>
    <lineage>
        <taxon>Eukaryota</taxon>
        <taxon>Metazoa</taxon>
        <taxon>Ecdysozoa</taxon>
        <taxon>Arthropoda</taxon>
        <taxon>Chelicerata</taxon>
        <taxon>Arachnida</taxon>
        <taxon>Acari</taxon>
        <taxon>Parasitiformes</taxon>
        <taxon>Ixodida</taxon>
        <taxon>Ixodoidea</taxon>
        <taxon>Ixodidae</taxon>
        <taxon>Ixodinae</taxon>
        <taxon>Ixodes</taxon>
    </lineage>
</organism>
<dbReference type="Proteomes" id="UP000001555">
    <property type="component" value="Unassembled WGS sequence"/>
</dbReference>
<proteinExistence type="predicted"/>
<accession>B7PCQ3</accession>
<dbReference type="EnsemblMetazoa" id="ISCW017228-RA">
    <property type="protein sequence ID" value="ISCW017228-PA"/>
    <property type="gene ID" value="ISCW017228"/>
</dbReference>
<evidence type="ECO:0008006" key="5">
    <source>
        <dbReference type="Google" id="ProtNLM"/>
    </source>
</evidence>
<keyword evidence="1" id="KW-0732">Signal</keyword>
<dbReference type="InParanoid" id="B7PCQ3"/>
<dbReference type="VEuPathDB" id="VectorBase:ISCW017228"/>
<dbReference type="EMBL" id="ABJB010892403">
    <property type="status" value="NOT_ANNOTATED_CDS"/>
    <property type="molecule type" value="Genomic_DNA"/>
</dbReference>
<dbReference type="AlphaFoldDB" id="B7PCQ3"/>
<reference evidence="3" key="2">
    <citation type="submission" date="2020-05" db="UniProtKB">
        <authorList>
            <consortium name="EnsemblMetazoa"/>
        </authorList>
    </citation>
    <scope>IDENTIFICATION</scope>
    <source>
        <strain evidence="3">wikel</strain>
    </source>
</reference>
<name>B7PCQ3_IXOSC</name>
<dbReference type="VEuPathDB" id="VectorBase:ISCI017228"/>
<feature type="signal peptide" evidence="1">
    <location>
        <begin position="1"/>
        <end position="27"/>
    </location>
</feature>
<keyword evidence="4" id="KW-1185">Reference proteome</keyword>
<evidence type="ECO:0000313" key="2">
    <source>
        <dbReference type="EMBL" id="EEC04375.1"/>
    </source>
</evidence>